<protein>
    <recommendedName>
        <fullName evidence="3">RRM domain-containing protein</fullName>
    </recommendedName>
</protein>
<dbReference type="VEuPathDB" id="CryptoDB:Cvel_8696"/>
<feature type="region of interest" description="Disordered" evidence="1">
    <location>
        <begin position="193"/>
        <end position="236"/>
    </location>
</feature>
<dbReference type="GO" id="GO:0003676">
    <property type="term" value="F:nucleic acid binding"/>
    <property type="evidence" value="ECO:0007669"/>
    <property type="project" value="InterPro"/>
</dbReference>
<evidence type="ECO:0000256" key="1">
    <source>
        <dbReference type="SAM" id="MobiDB-lite"/>
    </source>
</evidence>
<dbReference type="InterPro" id="IPR012677">
    <property type="entry name" value="Nucleotide-bd_a/b_plait_sf"/>
</dbReference>
<organism evidence="2">
    <name type="scientific">Chromera velia CCMP2878</name>
    <dbReference type="NCBI Taxonomy" id="1169474"/>
    <lineage>
        <taxon>Eukaryota</taxon>
        <taxon>Sar</taxon>
        <taxon>Alveolata</taxon>
        <taxon>Colpodellida</taxon>
        <taxon>Chromeraceae</taxon>
        <taxon>Chromera</taxon>
    </lineage>
</organism>
<sequence length="624" mass="68684">MSTNLTHRLLGDHLNSSGVYHSRNIQTALKRHDLYNSEILKTGKSSVSTSSLRPASAATTEARPVELPPPKFTFADKPPCLYVGNVRPVKAPAHIEALQPDLTQSRLLVPRKENAESMNSKLERLTTKGTSSPDGRRKIVADHVLPPSGHRKNMSLTQRSEGETARRFEHLISGQGGAEHDETDEFTMLQAMAESHSGSSNSRIGQRSRPATAANTARSSRSGRDRQQLDKDRPCRNFTLEVPSTQFVSVPTVSDFTWHPVNARVSCVPLNWTPADLHRELSKFGPVLRVCLPAAPPVILPHMTAAQRGKAARAGSLDSGGMAPFRSRGFAYVTFGDGETALRAKTNMLDFGRLPPQIPQTERPNGVTFERWPVGEGPPHLNARWNNRFSREENERARFAVELEMERMRVEGPLCISSREGEMEPAIVFVRLETPGAVSVGMVREALERNFGELLPPSATAESQFNGGELRCCFRDRRDAEEASRPTTFSGKAPQSPELFTKFPSCTAALCRSGRLMALSWPAVLAEGPRERNSMPSIQVDNDQGVVFMSVHSGGALFPEDGTWAGRTRTGRRLPHALTESLSKLSVASRQDLELKRATGDFKESLQTALASSTFRVSAFTARY</sequence>
<feature type="compositionally biased region" description="Basic and acidic residues" evidence="1">
    <location>
        <begin position="113"/>
        <end position="126"/>
    </location>
</feature>
<feature type="compositionally biased region" description="Polar residues" evidence="1">
    <location>
        <begin position="196"/>
        <end position="205"/>
    </location>
</feature>
<dbReference type="CDD" id="cd00590">
    <property type="entry name" value="RRM_SF"/>
    <property type="match status" value="1"/>
</dbReference>
<dbReference type="AlphaFoldDB" id="A0A0G4HUU1"/>
<feature type="compositionally biased region" description="Low complexity" evidence="1">
    <location>
        <begin position="207"/>
        <end position="220"/>
    </location>
</feature>
<name>A0A0G4HUU1_9ALVE</name>
<dbReference type="Gene3D" id="3.30.70.330">
    <property type="match status" value="1"/>
</dbReference>
<dbReference type="EMBL" id="CDMZ01003951">
    <property type="protein sequence ID" value="CEM48163.1"/>
    <property type="molecule type" value="Genomic_DNA"/>
</dbReference>
<proteinExistence type="predicted"/>
<gene>
    <name evidence="2" type="ORF">Cvel_8696</name>
</gene>
<feature type="compositionally biased region" description="Basic and acidic residues" evidence="1">
    <location>
        <begin position="222"/>
        <end position="235"/>
    </location>
</feature>
<dbReference type="SUPFAM" id="SSF54928">
    <property type="entry name" value="RNA-binding domain, RBD"/>
    <property type="match status" value="1"/>
</dbReference>
<reference evidence="2" key="1">
    <citation type="submission" date="2014-11" db="EMBL/GenBank/DDBJ databases">
        <authorList>
            <person name="Otto D Thomas"/>
            <person name="Naeem Raeece"/>
        </authorList>
    </citation>
    <scope>NUCLEOTIDE SEQUENCE</scope>
</reference>
<evidence type="ECO:0000313" key="2">
    <source>
        <dbReference type="EMBL" id="CEM48163.1"/>
    </source>
</evidence>
<evidence type="ECO:0008006" key="3">
    <source>
        <dbReference type="Google" id="ProtNLM"/>
    </source>
</evidence>
<dbReference type="InterPro" id="IPR035979">
    <property type="entry name" value="RBD_domain_sf"/>
</dbReference>
<feature type="region of interest" description="Disordered" evidence="1">
    <location>
        <begin position="113"/>
        <end position="138"/>
    </location>
</feature>
<accession>A0A0G4HUU1</accession>